<sequence length="538" mass="61780">MSQNLDTSGFLFVNKTGSSDVLTRSYKTDERFTISSHVQKRRRQKEKLEKTELWKRYTSCMTPVPEQESASSVEEEPQERWQDHTQVLSGLQTVHTSPRLSQVYPANNGADPFHCTVVRSDACGHAMLRYAFSHVAKKTFLAEAFALPTIQPNRRAMRHAHIMDERLKRCVEDKMLMYSTLAYGSSCLAWSVGRYEDNKPPEYFIGKALQEVRMRLSTTNPNQPPDVWLLLSIYALTITEFWGAIPELWTKCPPRYISVVNSDKRNRIEAARTHMRALISVVENVGGWKNVDPYVLESSILADKYLAIYQMTTPVIPLNWDPGRMLKARQNEFLVHPDNTIPQLGKKLLQVPMCQELAEVVGDVIDYVRMAQCAWSCVDILTALDESWLFLRNQALVYRLLSLADSLQTRENCVRITTLLFLLNATEYHGAHVSARTTLRSLISALVHSRLWEEGFEYGILFWCLCTGAMTIEPCHERDWFQGMLERLFMSSNSVLSKEVFQEDLEPYLFLALKQEMQLSVLIDNLSANTHILPRRVA</sequence>
<dbReference type="PANTHER" id="PTHR37540">
    <property type="entry name" value="TRANSCRIPTION FACTOR (ACR-2), PUTATIVE-RELATED-RELATED"/>
    <property type="match status" value="1"/>
</dbReference>
<gene>
    <name evidence="1" type="ORF">B7463_g7024</name>
</gene>
<feature type="non-terminal residue" evidence="1">
    <location>
        <position position="538"/>
    </location>
</feature>
<reference evidence="1 2" key="1">
    <citation type="submission" date="2018-05" db="EMBL/GenBank/DDBJ databases">
        <title>Draft genome sequence of Scytalidium lignicola DSM 105466, a ubiquitous saprotrophic fungus.</title>
        <authorList>
            <person name="Buettner E."/>
            <person name="Gebauer A.M."/>
            <person name="Hofrichter M."/>
            <person name="Liers C."/>
            <person name="Kellner H."/>
        </authorList>
    </citation>
    <scope>NUCLEOTIDE SEQUENCE [LARGE SCALE GENOMIC DNA]</scope>
    <source>
        <strain evidence="1 2">DSM 105466</strain>
    </source>
</reference>
<dbReference type="PANTHER" id="PTHR37540:SF5">
    <property type="entry name" value="TRANSCRIPTION FACTOR DOMAIN-CONTAINING PROTEIN"/>
    <property type="match status" value="1"/>
</dbReference>
<comment type="caution">
    <text evidence="1">The sequence shown here is derived from an EMBL/GenBank/DDBJ whole genome shotgun (WGS) entry which is preliminary data.</text>
</comment>
<dbReference type="OrthoDB" id="4144003at2759"/>
<accession>A0A3E2H7B6</accession>
<organism evidence="1 2">
    <name type="scientific">Scytalidium lignicola</name>
    <name type="common">Hyphomycete</name>
    <dbReference type="NCBI Taxonomy" id="5539"/>
    <lineage>
        <taxon>Eukaryota</taxon>
        <taxon>Fungi</taxon>
        <taxon>Dikarya</taxon>
        <taxon>Ascomycota</taxon>
        <taxon>Pezizomycotina</taxon>
        <taxon>Leotiomycetes</taxon>
        <taxon>Leotiomycetes incertae sedis</taxon>
        <taxon>Scytalidium</taxon>
    </lineage>
</organism>
<dbReference type="Proteomes" id="UP000258309">
    <property type="component" value="Unassembled WGS sequence"/>
</dbReference>
<protein>
    <submittedName>
        <fullName evidence="1">Uncharacterized protein</fullName>
    </submittedName>
</protein>
<dbReference type="STRING" id="5539.A0A3E2H7B6"/>
<proteinExistence type="predicted"/>
<feature type="non-terminal residue" evidence="1">
    <location>
        <position position="1"/>
    </location>
</feature>
<keyword evidence="2" id="KW-1185">Reference proteome</keyword>
<evidence type="ECO:0000313" key="2">
    <source>
        <dbReference type="Proteomes" id="UP000258309"/>
    </source>
</evidence>
<dbReference type="OMA" id="NTHILPR"/>
<dbReference type="AlphaFoldDB" id="A0A3E2H7B6"/>
<name>A0A3E2H7B6_SCYLI</name>
<dbReference type="EMBL" id="NCSJ02000133">
    <property type="protein sequence ID" value="RFU29295.1"/>
    <property type="molecule type" value="Genomic_DNA"/>
</dbReference>
<evidence type="ECO:0000313" key="1">
    <source>
        <dbReference type="EMBL" id="RFU29295.1"/>
    </source>
</evidence>